<feature type="transmembrane region" description="Helical" evidence="2">
    <location>
        <begin position="516"/>
        <end position="534"/>
    </location>
</feature>
<keyword evidence="4" id="KW-1185">Reference proteome</keyword>
<keyword evidence="2" id="KW-0472">Membrane</keyword>
<dbReference type="GeneID" id="25477546"/>
<organism evidence="3 4">
    <name type="scientific">Eimeria necatrix</name>
    <dbReference type="NCBI Taxonomy" id="51315"/>
    <lineage>
        <taxon>Eukaryota</taxon>
        <taxon>Sar</taxon>
        <taxon>Alveolata</taxon>
        <taxon>Apicomplexa</taxon>
        <taxon>Conoidasida</taxon>
        <taxon>Coccidia</taxon>
        <taxon>Eucoccidiorida</taxon>
        <taxon>Eimeriorina</taxon>
        <taxon>Eimeriidae</taxon>
        <taxon>Eimeria</taxon>
    </lineage>
</organism>
<gene>
    <name evidence="3" type="ORF">ENH_00074160</name>
</gene>
<name>U6N787_9EIME</name>
<accession>U6N787</accession>
<feature type="compositionally biased region" description="Polar residues" evidence="1">
    <location>
        <begin position="382"/>
        <end position="393"/>
    </location>
</feature>
<keyword evidence="2" id="KW-0812">Transmembrane</keyword>
<dbReference type="VEuPathDB" id="ToxoDB:ENH_00074160"/>
<dbReference type="EMBL" id="HG725792">
    <property type="protein sequence ID" value="CDJ69766.1"/>
    <property type="molecule type" value="Genomic_DNA"/>
</dbReference>
<dbReference type="AlphaFoldDB" id="U6N787"/>
<dbReference type="OrthoDB" id="329522at2759"/>
<proteinExistence type="predicted"/>
<reference evidence="3" key="1">
    <citation type="submission" date="2013-10" db="EMBL/GenBank/DDBJ databases">
        <title>Genomic analysis of the causative agents of coccidiosis in chickens.</title>
        <authorList>
            <person name="Reid A.J."/>
            <person name="Blake D."/>
            <person name="Billington K."/>
            <person name="Browne H."/>
            <person name="Dunn M."/>
            <person name="Hung S."/>
            <person name="Kawahara F."/>
            <person name="Miranda-Saavedra D."/>
            <person name="Mourier T."/>
            <person name="Nagra H."/>
            <person name="Otto T.D."/>
            <person name="Rawlings N."/>
            <person name="Sanchez A."/>
            <person name="Sanders M."/>
            <person name="Subramaniam C."/>
            <person name="Tay Y."/>
            <person name="Dear P."/>
            <person name="Doerig C."/>
            <person name="Gruber A."/>
            <person name="Parkinson J."/>
            <person name="Shirley M."/>
            <person name="Wan K.L."/>
            <person name="Berriman M."/>
            <person name="Tomley F."/>
            <person name="Pain A."/>
        </authorList>
    </citation>
    <scope>NUCLEOTIDE SEQUENCE [LARGE SCALE GENOMIC DNA]</scope>
    <source>
        <strain evidence="3">Houghton</strain>
    </source>
</reference>
<evidence type="ECO:0000256" key="1">
    <source>
        <dbReference type="SAM" id="MobiDB-lite"/>
    </source>
</evidence>
<dbReference type="RefSeq" id="XP_013438232.1">
    <property type="nucleotide sequence ID" value="XM_013582778.1"/>
</dbReference>
<reference evidence="3" key="2">
    <citation type="submission" date="2013-10" db="EMBL/GenBank/DDBJ databases">
        <authorList>
            <person name="Aslett M."/>
        </authorList>
    </citation>
    <scope>NUCLEOTIDE SEQUENCE [LARGE SCALE GENOMIC DNA]</scope>
    <source>
        <strain evidence="3">Houghton</strain>
    </source>
</reference>
<feature type="region of interest" description="Disordered" evidence="1">
    <location>
        <begin position="1"/>
        <end position="49"/>
    </location>
</feature>
<evidence type="ECO:0000313" key="3">
    <source>
        <dbReference type="EMBL" id="CDJ69766.1"/>
    </source>
</evidence>
<feature type="transmembrane region" description="Helical" evidence="2">
    <location>
        <begin position="71"/>
        <end position="89"/>
    </location>
</feature>
<sequence length="932" mass="105842">MDGQDGAGQATFVPVSPDPGAETAAKTPQARALVKSGADNPAPDKKPKNAFSRFYEGVSTKRLRVDSRIRHLFGMSLSIAYAILALWVVTYKECPLDDLGNPIPDYQPPQPCVLDDMGEKVDPDCIDPPDAYARVENICYMYLVNEFALHVTYVLYVKVWTLGGRSVGFWKEMSGYIGYFVVEFILNAAPYHIQTFPEVREVLPFLNTFTWPLYAAFIFGSILLIPLGVYLATTKDQARRALTFHLPGIIFFGVDVFNRTVFSPVFDTMQHKFAQLQLSAVISFVGELAVANFYGSIFLPGTHKATVVMVEFGYNLSYQVYRELPSVKEGPTEELLPQENEENEDGVRALLEGLDGPESSNVLKQSSENSTSGLGARKSGHSYASSNARQACTSERKPTSVEGSVAGDADTYQRTRTDRYASASHQRGGRASEQRSRNSRLGSRASTFSAAARQSRVLAPILASVEHFPPREPYVPVRPDGPDPLELDKIICCFSIIWDAWRYLLIRNVLMKASSIYLYLLMILKDFAFSYWHFGYAFTERKILSAIEGTTAEEHTFWDKTKTFLVKAFQEAIVRPFFLTNFLSTTVWRTEVIFGMNEKRQNYSNSVYGEPRSGPQEDRVSFRKTFKHAGARKPTASDWAYALSTVAVQKTKHTKGFLGSLCSDLWALLVLTVRRDWRHWKENTLSRYKHPVEHWKKRLSTSKGVASGSEKLEKLNYDDLELRYHFANECCIIRHVPAKPKTPKRRSTSQISSMAEELQRPSGQSVFRRINAVWLSKVVKEIQSCVYNRCWPRLLQKLISSAVLVATELFAENSTVGLLPSYQQYGLFRDPMGRFRVIFIFVMDIAEVSSVWYTQAQSRFYQSIKYGYNLFHNFPMILLCSCNCAAQVMNFAMVRYIRFAPICGDKRVLPENVKQDMLMHLNLVKYWDQPEM</sequence>
<feature type="transmembrane region" description="Helical" evidence="2">
    <location>
        <begin position="244"/>
        <end position="262"/>
    </location>
</feature>
<feature type="transmembrane region" description="Helical" evidence="2">
    <location>
        <begin position="274"/>
        <end position="294"/>
    </location>
</feature>
<feature type="transmembrane region" description="Helical" evidence="2">
    <location>
        <begin position="140"/>
        <end position="161"/>
    </location>
</feature>
<evidence type="ECO:0000313" key="4">
    <source>
        <dbReference type="Proteomes" id="UP000030754"/>
    </source>
</evidence>
<feature type="compositionally biased region" description="Polar residues" evidence="1">
    <location>
        <begin position="358"/>
        <end position="373"/>
    </location>
</feature>
<dbReference type="Proteomes" id="UP000030754">
    <property type="component" value="Unassembled WGS sequence"/>
</dbReference>
<feature type="region of interest" description="Disordered" evidence="1">
    <location>
        <begin position="352"/>
        <end position="444"/>
    </location>
</feature>
<keyword evidence="2" id="KW-1133">Transmembrane helix</keyword>
<feature type="transmembrane region" description="Helical" evidence="2">
    <location>
        <begin position="213"/>
        <end position="232"/>
    </location>
</feature>
<protein>
    <submittedName>
        <fullName evidence="3">Uncharacterized protein</fullName>
    </submittedName>
</protein>
<feature type="transmembrane region" description="Helical" evidence="2">
    <location>
        <begin position="173"/>
        <end position="193"/>
    </location>
</feature>
<evidence type="ECO:0000256" key="2">
    <source>
        <dbReference type="SAM" id="Phobius"/>
    </source>
</evidence>